<gene>
    <name evidence="1" type="ORF">EXIGLDRAFT_696604</name>
</gene>
<organism evidence="1 2">
    <name type="scientific">Exidia glandulosa HHB12029</name>
    <dbReference type="NCBI Taxonomy" id="1314781"/>
    <lineage>
        <taxon>Eukaryota</taxon>
        <taxon>Fungi</taxon>
        <taxon>Dikarya</taxon>
        <taxon>Basidiomycota</taxon>
        <taxon>Agaricomycotina</taxon>
        <taxon>Agaricomycetes</taxon>
        <taxon>Auriculariales</taxon>
        <taxon>Exidiaceae</taxon>
        <taxon>Exidia</taxon>
    </lineage>
</organism>
<proteinExistence type="predicted"/>
<evidence type="ECO:0000313" key="2">
    <source>
        <dbReference type="Proteomes" id="UP000077266"/>
    </source>
</evidence>
<dbReference type="Proteomes" id="UP000077266">
    <property type="component" value="Unassembled WGS sequence"/>
</dbReference>
<dbReference type="AlphaFoldDB" id="A0A165F8E4"/>
<evidence type="ECO:0000313" key="1">
    <source>
        <dbReference type="EMBL" id="KZV88567.1"/>
    </source>
</evidence>
<name>A0A165F8E4_EXIGL</name>
<accession>A0A165F8E4</accession>
<keyword evidence="2" id="KW-1185">Reference proteome</keyword>
<dbReference type="InParanoid" id="A0A165F8E4"/>
<sequence>MDYLTGIDPEAATESDAAMESDVTDGEPARRVAGFTEVDGTVFEKSAAAMYPLSLSSVSTSIVTCGFIIRFVSDRSGGFKLLSSVGSPDTACHRPSWTTYNYRLNRPDLVFPPIRLPMPVQRDLITALWPSMYALGHQLPDDPDALVEILKQTLLLTCLSEFKVSCHSFKVTYDSTFIRIYRTAHHALLTVCPPPHAEETFWKDIRDGAKHLEGKRSYGLLTDGMTFTLACYDGATDILSRHTKRVAPPTEPLRYLTATTPVFSHIFALLFNEFHTLIVQEADAETRELGDAVLRALSPDSDGEDSVALLSRL</sequence>
<reference evidence="1 2" key="1">
    <citation type="journal article" date="2016" name="Mol. Biol. Evol.">
        <title>Comparative Genomics of Early-Diverging Mushroom-Forming Fungi Provides Insights into the Origins of Lignocellulose Decay Capabilities.</title>
        <authorList>
            <person name="Nagy L.G."/>
            <person name="Riley R."/>
            <person name="Tritt A."/>
            <person name="Adam C."/>
            <person name="Daum C."/>
            <person name="Floudas D."/>
            <person name="Sun H."/>
            <person name="Yadav J.S."/>
            <person name="Pangilinan J."/>
            <person name="Larsson K.H."/>
            <person name="Matsuura K."/>
            <person name="Barry K."/>
            <person name="Labutti K."/>
            <person name="Kuo R."/>
            <person name="Ohm R.A."/>
            <person name="Bhattacharya S.S."/>
            <person name="Shirouzu T."/>
            <person name="Yoshinaga Y."/>
            <person name="Martin F.M."/>
            <person name="Grigoriev I.V."/>
            <person name="Hibbett D.S."/>
        </authorList>
    </citation>
    <scope>NUCLEOTIDE SEQUENCE [LARGE SCALE GENOMIC DNA]</scope>
    <source>
        <strain evidence="1 2">HHB12029</strain>
    </source>
</reference>
<dbReference type="EMBL" id="KV426097">
    <property type="protein sequence ID" value="KZV88567.1"/>
    <property type="molecule type" value="Genomic_DNA"/>
</dbReference>
<protein>
    <submittedName>
        <fullName evidence="1">Uncharacterized protein</fullName>
    </submittedName>
</protein>